<dbReference type="PANTHER" id="PTHR48090:SF7">
    <property type="entry name" value="RFBJ PROTEIN"/>
    <property type="match status" value="1"/>
</dbReference>
<evidence type="ECO:0000313" key="3">
    <source>
        <dbReference type="Proteomes" id="UP000266389"/>
    </source>
</evidence>
<dbReference type="Gene3D" id="3.90.550.10">
    <property type="entry name" value="Spore Coat Polysaccharide Biosynthesis Protein SpsA, Chain A"/>
    <property type="match status" value="1"/>
</dbReference>
<evidence type="ECO:0000313" key="2">
    <source>
        <dbReference type="EMBL" id="RFM23616.1"/>
    </source>
</evidence>
<dbReference type="AlphaFoldDB" id="A0A395LYP0"/>
<accession>A0A395LYP0</accession>
<dbReference type="InterPro" id="IPR029044">
    <property type="entry name" value="Nucleotide-diphossugar_trans"/>
</dbReference>
<reference evidence="2 3" key="1">
    <citation type="journal article" date="2011" name="ISME J.">
        <title>Community ecology of hot spring cyanobacterial mats: predominant populations and their functional potential.</title>
        <authorList>
            <person name="Klatt C.G."/>
            <person name="Wood J.M."/>
            <person name="Rusch D.B."/>
            <person name="Bateson M.M."/>
            <person name="Hamamura N."/>
            <person name="Heidelberg J.F."/>
            <person name="Grossman A.R."/>
            <person name="Bhaya D."/>
            <person name="Cohan F.M."/>
            <person name="Kuhl M."/>
            <person name="Bryant D.A."/>
            <person name="Ward D.M."/>
        </authorList>
    </citation>
    <scope>NUCLEOTIDE SEQUENCE [LARGE SCALE GENOMIC DNA]</scope>
    <source>
        <strain evidence="2">OS</strain>
    </source>
</reference>
<keyword evidence="2" id="KW-0808">Transferase</keyword>
<dbReference type="Proteomes" id="UP000266389">
    <property type="component" value="Unassembled WGS sequence"/>
</dbReference>
<dbReference type="Pfam" id="PF00535">
    <property type="entry name" value="Glycos_transf_2"/>
    <property type="match status" value="1"/>
</dbReference>
<protein>
    <submittedName>
        <fullName evidence="2">Glycosyltransferase family 2 protein</fullName>
    </submittedName>
</protein>
<dbReference type="InterPro" id="IPR050256">
    <property type="entry name" value="Glycosyltransferase_2"/>
</dbReference>
<dbReference type="EMBL" id="PHFL01000060">
    <property type="protein sequence ID" value="RFM23616.1"/>
    <property type="molecule type" value="Genomic_DNA"/>
</dbReference>
<sequence length="232" mass="25885">MIYAVVPCYNAAQTLPTLLHALSSIIPRDRIICVNDGSEDETMNVLLAHAVHAVAHERNKGKGAALKTGLHYALAKGASAVLVLDSDLQHNPHDAPKLIGAITKFDMVIGSRRSAAQFRKSAMPLARQLSNRISSGILSYLLGQDILDSQCGYRIIRAECLRAILPLCKETGYMFETEFLIYAIKQGFKVGFVEIETIYRGEKSYMRYATETKNFLKLVWREMRFLPPAKNP</sequence>
<feature type="domain" description="Glycosyltransferase 2-like" evidence="1">
    <location>
        <begin position="4"/>
        <end position="163"/>
    </location>
</feature>
<name>A0A395LYP0_9BACT</name>
<evidence type="ECO:0000259" key="1">
    <source>
        <dbReference type="Pfam" id="PF00535"/>
    </source>
</evidence>
<dbReference type="SUPFAM" id="SSF53448">
    <property type="entry name" value="Nucleotide-diphospho-sugar transferases"/>
    <property type="match status" value="1"/>
</dbReference>
<organism evidence="2 3">
    <name type="scientific">Candidatus Thermochlorobacter aerophilus</name>
    <dbReference type="NCBI Taxonomy" id="1868324"/>
    <lineage>
        <taxon>Bacteria</taxon>
        <taxon>Pseudomonadati</taxon>
        <taxon>Chlorobiota</taxon>
        <taxon>Chlorobiia</taxon>
        <taxon>Chlorobiales</taxon>
        <taxon>Candidatus Thermochlorobacteriaceae</taxon>
        <taxon>Candidatus Thermochlorobacter</taxon>
    </lineage>
</organism>
<dbReference type="PANTHER" id="PTHR48090">
    <property type="entry name" value="UNDECAPRENYL-PHOSPHATE 4-DEOXY-4-FORMAMIDO-L-ARABINOSE TRANSFERASE-RELATED"/>
    <property type="match status" value="1"/>
</dbReference>
<gene>
    <name evidence="2" type="ORF">D0433_09595</name>
</gene>
<dbReference type="GO" id="GO:0016740">
    <property type="term" value="F:transferase activity"/>
    <property type="evidence" value="ECO:0007669"/>
    <property type="project" value="UniProtKB-KW"/>
</dbReference>
<proteinExistence type="predicted"/>
<dbReference type="InterPro" id="IPR001173">
    <property type="entry name" value="Glyco_trans_2-like"/>
</dbReference>
<dbReference type="CDD" id="cd04179">
    <property type="entry name" value="DPM_DPG-synthase_like"/>
    <property type="match status" value="1"/>
</dbReference>
<comment type="caution">
    <text evidence="2">The sequence shown here is derived from an EMBL/GenBank/DDBJ whole genome shotgun (WGS) entry which is preliminary data.</text>
</comment>